<feature type="region of interest" description="Disordered" evidence="1">
    <location>
        <begin position="52"/>
        <end position="94"/>
    </location>
</feature>
<keyword evidence="4" id="KW-1185">Reference proteome</keyword>
<evidence type="ECO:0000313" key="4">
    <source>
        <dbReference type="Proteomes" id="UP001642540"/>
    </source>
</evidence>
<dbReference type="Proteomes" id="UP001642540">
    <property type="component" value="Unassembled WGS sequence"/>
</dbReference>
<name>A0ABP1S0X2_9HEXA</name>
<evidence type="ECO:0008006" key="5">
    <source>
        <dbReference type="Google" id="ProtNLM"/>
    </source>
</evidence>
<comment type="caution">
    <text evidence="3">The sequence shown here is derived from an EMBL/GenBank/DDBJ whole genome shotgun (WGS) entry which is preliminary data.</text>
</comment>
<proteinExistence type="predicted"/>
<feature type="signal peptide" evidence="2">
    <location>
        <begin position="1"/>
        <end position="19"/>
    </location>
</feature>
<feature type="chain" id="PRO_5045903847" description="Secreted protein" evidence="2">
    <location>
        <begin position="20"/>
        <end position="94"/>
    </location>
</feature>
<reference evidence="3 4" key="1">
    <citation type="submission" date="2024-08" db="EMBL/GenBank/DDBJ databases">
        <authorList>
            <person name="Cucini C."/>
            <person name="Frati F."/>
        </authorList>
    </citation>
    <scope>NUCLEOTIDE SEQUENCE [LARGE SCALE GENOMIC DNA]</scope>
</reference>
<evidence type="ECO:0000256" key="2">
    <source>
        <dbReference type="SAM" id="SignalP"/>
    </source>
</evidence>
<evidence type="ECO:0000313" key="3">
    <source>
        <dbReference type="EMBL" id="CAL8140999.1"/>
    </source>
</evidence>
<sequence>MKLIHLGIVLFISIAWVASEDIKPKSDPLDIPAAIAAAATQIIDGIVNAIKGSVTPSPVPNSKAEGSGGEEKKGKGKRKKKKENQATAGLDDDD</sequence>
<dbReference type="EMBL" id="CAXLJM020000144">
    <property type="protein sequence ID" value="CAL8140999.1"/>
    <property type="molecule type" value="Genomic_DNA"/>
</dbReference>
<gene>
    <name evidence="3" type="ORF">ODALV1_LOCUS28523</name>
</gene>
<accession>A0ABP1S0X2</accession>
<keyword evidence="2" id="KW-0732">Signal</keyword>
<organism evidence="3 4">
    <name type="scientific">Orchesella dallaii</name>
    <dbReference type="NCBI Taxonomy" id="48710"/>
    <lineage>
        <taxon>Eukaryota</taxon>
        <taxon>Metazoa</taxon>
        <taxon>Ecdysozoa</taxon>
        <taxon>Arthropoda</taxon>
        <taxon>Hexapoda</taxon>
        <taxon>Collembola</taxon>
        <taxon>Entomobryomorpha</taxon>
        <taxon>Entomobryoidea</taxon>
        <taxon>Orchesellidae</taxon>
        <taxon>Orchesellinae</taxon>
        <taxon>Orchesella</taxon>
    </lineage>
</organism>
<evidence type="ECO:0000256" key="1">
    <source>
        <dbReference type="SAM" id="MobiDB-lite"/>
    </source>
</evidence>
<protein>
    <recommendedName>
        <fullName evidence="5">Secreted protein</fullName>
    </recommendedName>
</protein>